<name>A0A2P2N627_RHIMU</name>
<protein>
    <submittedName>
        <fullName evidence="2">Uncharacterized protein</fullName>
    </submittedName>
</protein>
<accession>A0A2P2N627</accession>
<keyword evidence="1" id="KW-0472">Membrane</keyword>
<organism evidence="2">
    <name type="scientific">Rhizophora mucronata</name>
    <name type="common">Asiatic mangrove</name>
    <dbReference type="NCBI Taxonomy" id="61149"/>
    <lineage>
        <taxon>Eukaryota</taxon>
        <taxon>Viridiplantae</taxon>
        <taxon>Streptophyta</taxon>
        <taxon>Embryophyta</taxon>
        <taxon>Tracheophyta</taxon>
        <taxon>Spermatophyta</taxon>
        <taxon>Magnoliopsida</taxon>
        <taxon>eudicotyledons</taxon>
        <taxon>Gunneridae</taxon>
        <taxon>Pentapetalae</taxon>
        <taxon>rosids</taxon>
        <taxon>fabids</taxon>
        <taxon>Malpighiales</taxon>
        <taxon>Rhizophoraceae</taxon>
        <taxon>Rhizophora</taxon>
    </lineage>
</organism>
<dbReference type="AlphaFoldDB" id="A0A2P2N627"/>
<keyword evidence="1" id="KW-1133">Transmembrane helix</keyword>
<proteinExistence type="predicted"/>
<keyword evidence="1" id="KW-0812">Transmembrane</keyword>
<evidence type="ECO:0000313" key="2">
    <source>
        <dbReference type="EMBL" id="MBX37908.1"/>
    </source>
</evidence>
<feature type="transmembrane region" description="Helical" evidence="1">
    <location>
        <begin position="21"/>
        <end position="52"/>
    </location>
</feature>
<sequence length="54" mass="6429">MCRALFLGQEILELELPLKQLVFSLFWLLFSNLFRVSFTNIYSVVLTFFQFFTG</sequence>
<evidence type="ECO:0000256" key="1">
    <source>
        <dbReference type="SAM" id="Phobius"/>
    </source>
</evidence>
<dbReference type="EMBL" id="GGEC01057424">
    <property type="protein sequence ID" value="MBX37908.1"/>
    <property type="molecule type" value="Transcribed_RNA"/>
</dbReference>
<reference evidence="2" key="1">
    <citation type="submission" date="2018-02" db="EMBL/GenBank/DDBJ databases">
        <title>Rhizophora mucronata_Transcriptome.</title>
        <authorList>
            <person name="Meera S.P."/>
            <person name="Sreeshan A."/>
            <person name="Augustine A."/>
        </authorList>
    </citation>
    <scope>NUCLEOTIDE SEQUENCE</scope>
    <source>
        <tissue evidence="2">Leaf</tissue>
    </source>
</reference>